<protein>
    <submittedName>
        <fullName evidence="5">Uncharacterized oxidoreductase</fullName>
    </submittedName>
</protein>
<evidence type="ECO:0000259" key="4">
    <source>
        <dbReference type="SMART" id="SM00822"/>
    </source>
</evidence>
<evidence type="ECO:0000313" key="6">
    <source>
        <dbReference type="Proteomes" id="UP000184518"/>
    </source>
</evidence>
<evidence type="ECO:0000256" key="2">
    <source>
        <dbReference type="ARBA" id="ARBA00023002"/>
    </source>
</evidence>
<dbReference type="GO" id="GO:0016491">
    <property type="term" value="F:oxidoreductase activity"/>
    <property type="evidence" value="ECO:0007669"/>
    <property type="project" value="UniProtKB-KW"/>
</dbReference>
<name>A0A1M5HUI5_9FLAO</name>
<dbReference type="PRINTS" id="PR00081">
    <property type="entry name" value="GDHRDH"/>
</dbReference>
<evidence type="ECO:0000256" key="3">
    <source>
        <dbReference type="RuleBase" id="RU000363"/>
    </source>
</evidence>
<dbReference type="SMART" id="SM00822">
    <property type="entry name" value="PKS_KR"/>
    <property type="match status" value="1"/>
</dbReference>
<gene>
    <name evidence="5" type="ORF">SAMN05443633_11174</name>
</gene>
<dbReference type="PANTHER" id="PTHR44196">
    <property type="entry name" value="DEHYDROGENASE/REDUCTASE SDR FAMILY MEMBER 7B"/>
    <property type="match status" value="1"/>
</dbReference>
<dbReference type="Pfam" id="PF00106">
    <property type="entry name" value="adh_short"/>
    <property type="match status" value="1"/>
</dbReference>
<reference evidence="6" key="1">
    <citation type="submission" date="2016-11" db="EMBL/GenBank/DDBJ databases">
        <authorList>
            <person name="Varghese N."/>
            <person name="Submissions S."/>
        </authorList>
    </citation>
    <scope>NUCLEOTIDE SEQUENCE [LARGE SCALE GENOMIC DNA]</scope>
    <source>
        <strain evidence="6">DSM 27619</strain>
    </source>
</reference>
<dbReference type="InterPro" id="IPR036291">
    <property type="entry name" value="NAD(P)-bd_dom_sf"/>
</dbReference>
<feature type="domain" description="Ketoreductase" evidence="4">
    <location>
        <begin position="6"/>
        <end position="184"/>
    </location>
</feature>
<dbReference type="PROSITE" id="PS00061">
    <property type="entry name" value="ADH_SHORT"/>
    <property type="match status" value="1"/>
</dbReference>
<evidence type="ECO:0000256" key="1">
    <source>
        <dbReference type="ARBA" id="ARBA00006484"/>
    </source>
</evidence>
<dbReference type="InterPro" id="IPR057326">
    <property type="entry name" value="KR_dom"/>
</dbReference>
<dbReference type="Proteomes" id="UP000184518">
    <property type="component" value="Unassembled WGS sequence"/>
</dbReference>
<dbReference type="RefSeq" id="WP_072961082.1">
    <property type="nucleotide sequence ID" value="NZ_FQUT01000011.1"/>
</dbReference>
<dbReference type="PRINTS" id="PR00080">
    <property type="entry name" value="SDRFAMILY"/>
</dbReference>
<dbReference type="OrthoDB" id="9810734at2"/>
<dbReference type="SUPFAM" id="SSF51735">
    <property type="entry name" value="NAD(P)-binding Rossmann-fold domains"/>
    <property type="match status" value="1"/>
</dbReference>
<dbReference type="EMBL" id="FQUT01000011">
    <property type="protein sequence ID" value="SHG19634.1"/>
    <property type="molecule type" value="Genomic_DNA"/>
</dbReference>
<sequence>MDLKNSTILITGGTSGIGLELAKQLTEKGASIIVTGRNPETLKTAKEKFPKIHTFLSDVSDSKYIEQLYKDVIQQFPNLNIIINNAGLMRLIDLQDTTLDLENINREIATNLSGTVQMVHQFLPHLRKQKSSAIVNVSSAIAFTSYSSAPIYSATKAGIHAYTQALRLQLEDTNVQVFEMIPPGVNTNLQNDWVMQPDPRMMMDVDKFVNIVIKQLLKDKKELKPFLVGIIQIVSRMIPSTLLKFGHREFKKFKELNKK</sequence>
<organism evidence="5 6">
    <name type="scientific">Chryseobacterium arachidis</name>
    <dbReference type="NCBI Taxonomy" id="1416778"/>
    <lineage>
        <taxon>Bacteria</taxon>
        <taxon>Pseudomonadati</taxon>
        <taxon>Bacteroidota</taxon>
        <taxon>Flavobacteriia</taxon>
        <taxon>Flavobacteriales</taxon>
        <taxon>Weeksellaceae</taxon>
        <taxon>Chryseobacterium group</taxon>
        <taxon>Chryseobacterium</taxon>
    </lineage>
</organism>
<dbReference type="AlphaFoldDB" id="A0A1M5HUI5"/>
<dbReference type="InterPro" id="IPR020904">
    <property type="entry name" value="Sc_DH/Rdtase_CS"/>
</dbReference>
<dbReference type="InterPro" id="IPR002347">
    <property type="entry name" value="SDR_fam"/>
</dbReference>
<keyword evidence="6" id="KW-1185">Reference proteome</keyword>
<keyword evidence="2" id="KW-0560">Oxidoreductase</keyword>
<accession>A0A1M5HUI5</accession>
<dbReference type="PANTHER" id="PTHR44196:SF1">
    <property type="entry name" value="DEHYDROGENASE_REDUCTASE SDR FAMILY MEMBER 7B"/>
    <property type="match status" value="1"/>
</dbReference>
<evidence type="ECO:0000313" key="5">
    <source>
        <dbReference type="EMBL" id="SHG19634.1"/>
    </source>
</evidence>
<dbReference type="GO" id="GO:0016020">
    <property type="term" value="C:membrane"/>
    <property type="evidence" value="ECO:0007669"/>
    <property type="project" value="TreeGrafter"/>
</dbReference>
<dbReference type="Gene3D" id="3.40.50.720">
    <property type="entry name" value="NAD(P)-binding Rossmann-like Domain"/>
    <property type="match status" value="1"/>
</dbReference>
<proteinExistence type="inferred from homology"/>
<comment type="similarity">
    <text evidence="1 3">Belongs to the short-chain dehydrogenases/reductases (SDR) family.</text>
</comment>
<dbReference type="STRING" id="1416778.SAMN05443633_11174"/>